<feature type="region of interest" description="Disordered" evidence="1">
    <location>
        <begin position="201"/>
        <end position="241"/>
    </location>
</feature>
<name>A0AAJ2N656_9BACL</name>
<feature type="signal peptide" evidence="2">
    <location>
        <begin position="1"/>
        <end position="27"/>
    </location>
</feature>
<dbReference type="Proteomes" id="UP001250538">
    <property type="component" value="Unassembled WGS sequence"/>
</dbReference>
<dbReference type="InterPro" id="IPR008719">
    <property type="entry name" value="N2O_reductase_NosL"/>
</dbReference>
<proteinExistence type="predicted"/>
<dbReference type="PROSITE" id="PS51257">
    <property type="entry name" value="PROKAR_LIPOPROTEIN"/>
    <property type="match status" value="1"/>
</dbReference>
<comment type="caution">
    <text evidence="3">The sequence shown here is derived from an EMBL/GenBank/DDBJ whole genome shotgun (WGS) entry which is preliminary data.</text>
</comment>
<evidence type="ECO:0000313" key="3">
    <source>
        <dbReference type="EMBL" id="MDT8978300.1"/>
    </source>
</evidence>
<dbReference type="SUPFAM" id="SSF160387">
    <property type="entry name" value="NosL/MerB-like"/>
    <property type="match status" value="1"/>
</dbReference>
<protein>
    <submittedName>
        <fullName evidence="3">Nitrous oxide reductase accessory protein NosL</fullName>
    </submittedName>
</protein>
<evidence type="ECO:0000313" key="4">
    <source>
        <dbReference type="Proteomes" id="UP001250538"/>
    </source>
</evidence>
<feature type="compositionally biased region" description="Polar residues" evidence="1">
    <location>
        <begin position="43"/>
        <end position="63"/>
    </location>
</feature>
<sequence length="241" mass="26773">MKKGLAIFICSIMMLSILAGCSGADHAGEKGGQAVAPVEEAAASNTGKEQVSQTTQNKAQSKQELAAAHAEEPTHEDLCAFCQMKIYLREEDMGMFTAQMQTADGQHLYFDDVGCLLNYERDMKEKPAASWVRDYSTLEWVTAKDSTPVKADIKTPMKYGYALFATQDAAQKFVSDNQALKGKEASWKEIDEISHQRYLKRKEKMKNGGMHNGSMNKPMDHGNNGDDKHKSDDKQKNDGKH</sequence>
<dbReference type="PANTHER" id="PTHR41247">
    <property type="entry name" value="HTH-TYPE TRANSCRIPTIONAL REPRESSOR YCNK"/>
    <property type="match status" value="1"/>
</dbReference>
<dbReference type="EMBL" id="JAVYAA010000004">
    <property type="protein sequence ID" value="MDT8978300.1"/>
    <property type="molecule type" value="Genomic_DNA"/>
</dbReference>
<gene>
    <name evidence="3" type="ORF">RQP50_18905</name>
</gene>
<dbReference type="RefSeq" id="WP_072730586.1">
    <property type="nucleotide sequence ID" value="NZ_JAVYAA010000004.1"/>
</dbReference>
<feature type="chain" id="PRO_5042469909" evidence="2">
    <location>
        <begin position="28"/>
        <end position="241"/>
    </location>
</feature>
<keyword evidence="2" id="KW-0732">Signal</keyword>
<feature type="region of interest" description="Disordered" evidence="1">
    <location>
        <begin position="29"/>
        <end position="70"/>
    </location>
</feature>
<accession>A0AAJ2N656</accession>
<evidence type="ECO:0000256" key="1">
    <source>
        <dbReference type="SAM" id="MobiDB-lite"/>
    </source>
</evidence>
<evidence type="ECO:0000256" key="2">
    <source>
        <dbReference type="SAM" id="SignalP"/>
    </source>
</evidence>
<feature type="compositionally biased region" description="Basic and acidic residues" evidence="1">
    <location>
        <begin position="218"/>
        <end position="241"/>
    </location>
</feature>
<keyword evidence="4" id="KW-1185">Reference proteome</keyword>
<reference evidence="4" key="1">
    <citation type="submission" date="2023-09" db="EMBL/GenBank/DDBJ databases">
        <title>Paenibacillus sp. chi10 Genome sequencing and assembly.</title>
        <authorList>
            <person name="Kim I."/>
        </authorList>
    </citation>
    <scope>NUCLEOTIDE SEQUENCE [LARGE SCALE GENOMIC DNA]</scope>
    <source>
        <strain evidence="4">chi10</strain>
    </source>
</reference>
<organism evidence="3 4">
    <name type="scientific">Paenibacillus suaedae</name>
    <dbReference type="NCBI Taxonomy" id="3077233"/>
    <lineage>
        <taxon>Bacteria</taxon>
        <taxon>Bacillati</taxon>
        <taxon>Bacillota</taxon>
        <taxon>Bacilli</taxon>
        <taxon>Bacillales</taxon>
        <taxon>Paenibacillaceae</taxon>
        <taxon>Paenibacillus</taxon>
    </lineage>
</organism>
<dbReference type="Pfam" id="PF05573">
    <property type="entry name" value="NosL"/>
    <property type="match status" value="1"/>
</dbReference>
<dbReference type="AlphaFoldDB" id="A0AAJ2N656"/>
<dbReference type="PANTHER" id="PTHR41247:SF1">
    <property type="entry name" value="HTH-TYPE TRANSCRIPTIONAL REPRESSOR YCNK"/>
    <property type="match status" value="1"/>
</dbReference>